<dbReference type="InterPro" id="IPR003594">
    <property type="entry name" value="HATPase_dom"/>
</dbReference>
<comment type="catalytic activity">
    <reaction evidence="1">
        <text>ATP + protein L-histidine = ADP + protein N-phospho-L-histidine.</text>
        <dbReference type="EC" id="2.7.13.3"/>
    </reaction>
</comment>
<dbReference type="EMBL" id="BMXB01000001">
    <property type="protein sequence ID" value="GHA27815.1"/>
    <property type="molecule type" value="Genomic_DNA"/>
</dbReference>
<evidence type="ECO:0000256" key="6">
    <source>
        <dbReference type="ARBA" id="ARBA00023012"/>
    </source>
</evidence>
<dbReference type="SMART" id="SM00388">
    <property type="entry name" value="HisKA"/>
    <property type="match status" value="1"/>
</dbReference>
<evidence type="ECO:0000256" key="4">
    <source>
        <dbReference type="ARBA" id="ARBA00022679"/>
    </source>
</evidence>
<keyword evidence="4" id="KW-0808">Transferase</keyword>
<dbReference type="Proteomes" id="UP000610456">
    <property type="component" value="Unassembled WGS sequence"/>
</dbReference>
<dbReference type="CDD" id="cd00082">
    <property type="entry name" value="HisKA"/>
    <property type="match status" value="1"/>
</dbReference>
<keyword evidence="3" id="KW-0597">Phosphoprotein</keyword>
<accession>A0A918S922</accession>
<reference evidence="8" key="2">
    <citation type="submission" date="2020-09" db="EMBL/GenBank/DDBJ databases">
        <authorList>
            <person name="Sun Q."/>
            <person name="Kim S."/>
        </authorList>
    </citation>
    <scope>NUCLEOTIDE SEQUENCE</scope>
    <source>
        <strain evidence="8">KCTC 12719</strain>
    </source>
</reference>
<dbReference type="AlphaFoldDB" id="A0A918S922"/>
<feature type="domain" description="Histidine kinase" evidence="7">
    <location>
        <begin position="151"/>
        <end position="365"/>
    </location>
</feature>
<dbReference type="GO" id="GO:0004721">
    <property type="term" value="F:phosphoprotein phosphatase activity"/>
    <property type="evidence" value="ECO:0007669"/>
    <property type="project" value="TreeGrafter"/>
</dbReference>
<proteinExistence type="predicted"/>
<dbReference type="PANTHER" id="PTHR45453:SF1">
    <property type="entry name" value="PHOSPHATE REGULON SENSOR PROTEIN PHOR"/>
    <property type="match status" value="1"/>
</dbReference>
<name>A0A918S922_9FLAO</name>
<dbReference type="GO" id="GO:0016036">
    <property type="term" value="P:cellular response to phosphate starvation"/>
    <property type="evidence" value="ECO:0007669"/>
    <property type="project" value="TreeGrafter"/>
</dbReference>
<dbReference type="InterPro" id="IPR003661">
    <property type="entry name" value="HisK_dim/P_dom"/>
</dbReference>
<organism evidence="8 9">
    <name type="scientific">Salinimicrobium marinum</name>
    <dbReference type="NCBI Taxonomy" id="680283"/>
    <lineage>
        <taxon>Bacteria</taxon>
        <taxon>Pseudomonadati</taxon>
        <taxon>Bacteroidota</taxon>
        <taxon>Flavobacteriia</taxon>
        <taxon>Flavobacteriales</taxon>
        <taxon>Flavobacteriaceae</taxon>
        <taxon>Salinimicrobium</taxon>
    </lineage>
</organism>
<evidence type="ECO:0000313" key="9">
    <source>
        <dbReference type="Proteomes" id="UP000610456"/>
    </source>
</evidence>
<dbReference type="SUPFAM" id="SSF47384">
    <property type="entry name" value="Homodimeric domain of signal transducing histidine kinase"/>
    <property type="match status" value="1"/>
</dbReference>
<dbReference type="GO" id="GO:0000155">
    <property type="term" value="F:phosphorelay sensor kinase activity"/>
    <property type="evidence" value="ECO:0007669"/>
    <property type="project" value="InterPro"/>
</dbReference>
<evidence type="ECO:0000259" key="7">
    <source>
        <dbReference type="PROSITE" id="PS50109"/>
    </source>
</evidence>
<comment type="caution">
    <text evidence="8">The sequence shown here is derived from an EMBL/GenBank/DDBJ whole genome shotgun (WGS) entry which is preliminary data.</text>
</comment>
<dbReference type="GO" id="GO:0005886">
    <property type="term" value="C:plasma membrane"/>
    <property type="evidence" value="ECO:0007669"/>
    <property type="project" value="TreeGrafter"/>
</dbReference>
<dbReference type="EC" id="2.7.13.3" evidence="2"/>
<evidence type="ECO:0000256" key="2">
    <source>
        <dbReference type="ARBA" id="ARBA00012438"/>
    </source>
</evidence>
<keyword evidence="6" id="KW-0902">Two-component regulatory system</keyword>
<dbReference type="InterPro" id="IPR004358">
    <property type="entry name" value="Sig_transdc_His_kin-like_C"/>
</dbReference>
<evidence type="ECO:0000256" key="1">
    <source>
        <dbReference type="ARBA" id="ARBA00000085"/>
    </source>
</evidence>
<dbReference type="SMART" id="SM00387">
    <property type="entry name" value="HATPase_c"/>
    <property type="match status" value="1"/>
</dbReference>
<evidence type="ECO:0000256" key="5">
    <source>
        <dbReference type="ARBA" id="ARBA00022777"/>
    </source>
</evidence>
<dbReference type="Pfam" id="PF02518">
    <property type="entry name" value="HATPase_c"/>
    <property type="match status" value="1"/>
</dbReference>
<dbReference type="InterPro" id="IPR036890">
    <property type="entry name" value="HATPase_C_sf"/>
</dbReference>
<dbReference type="InterPro" id="IPR036097">
    <property type="entry name" value="HisK_dim/P_sf"/>
</dbReference>
<dbReference type="SUPFAM" id="SSF55874">
    <property type="entry name" value="ATPase domain of HSP90 chaperone/DNA topoisomerase II/histidine kinase"/>
    <property type="match status" value="1"/>
</dbReference>
<keyword evidence="5" id="KW-0418">Kinase</keyword>
<sequence>MKKAAQVLEARKEDIFNSWMEKVKKEIMASTENSKLALMDHVPHLLEDIITIMERYGKMDVLKEEAIYKEIFENSIEHGRHRATTSGYTVDQILREYIVFHRILTDLLIQEKAYNTEVGVVLKYSIENAMLYSGSAFSESLQEMRQKLLGILAHDMRNPISAAYLAISMMNYEDGEERFEKIRKLAKSSMKRSIDLVESLLDSITVEAGEGITLEFTSVDVSESIKSVYNEASEIYSNEIILKCNDEEIVGVFDETMIRRVLENLLSNAIKYGQRDKPVTISITEKEQFFALKVHNFGNPIPEERQQEIFQFMNTTRNASYSGVKSWGMGLTLVKAVAEAHGGEVRLESSEELGTSFTVSFDKTKNKPGKMKATLNYEFTGN</sequence>
<gene>
    <name evidence="8" type="ORF">GCM10007103_06570</name>
</gene>
<dbReference type="PRINTS" id="PR00344">
    <property type="entry name" value="BCTRLSENSOR"/>
</dbReference>
<dbReference type="Gene3D" id="3.30.565.10">
    <property type="entry name" value="Histidine kinase-like ATPase, C-terminal domain"/>
    <property type="match status" value="1"/>
</dbReference>
<dbReference type="InterPro" id="IPR050351">
    <property type="entry name" value="BphY/WalK/GraS-like"/>
</dbReference>
<dbReference type="PANTHER" id="PTHR45453">
    <property type="entry name" value="PHOSPHATE REGULON SENSOR PROTEIN PHOR"/>
    <property type="match status" value="1"/>
</dbReference>
<evidence type="ECO:0000313" key="8">
    <source>
        <dbReference type="EMBL" id="GHA27815.1"/>
    </source>
</evidence>
<reference evidence="8" key="1">
    <citation type="journal article" date="2014" name="Int. J. Syst. Evol. Microbiol.">
        <title>Complete genome sequence of Corynebacterium casei LMG S-19264T (=DSM 44701T), isolated from a smear-ripened cheese.</title>
        <authorList>
            <consortium name="US DOE Joint Genome Institute (JGI-PGF)"/>
            <person name="Walter F."/>
            <person name="Albersmeier A."/>
            <person name="Kalinowski J."/>
            <person name="Ruckert C."/>
        </authorList>
    </citation>
    <scope>NUCLEOTIDE SEQUENCE</scope>
    <source>
        <strain evidence="8">KCTC 12719</strain>
    </source>
</reference>
<dbReference type="Pfam" id="PF00512">
    <property type="entry name" value="HisKA"/>
    <property type="match status" value="1"/>
</dbReference>
<dbReference type="RefSeq" id="WP_189603260.1">
    <property type="nucleotide sequence ID" value="NZ_BMXB01000001.1"/>
</dbReference>
<evidence type="ECO:0000256" key="3">
    <source>
        <dbReference type="ARBA" id="ARBA00022553"/>
    </source>
</evidence>
<keyword evidence="9" id="KW-1185">Reference proteome</keyword>
<dbReference type="Gene3D" id="1.10.287.130">
    <property type="match status" value="1"/>
</dbReference>
<dbReference type="InterPro" id="IPR005467">
    <property type="entry name" value="His_kinase_dom"/>
</dbReference>
<protein>
    <recommendedName>
        <fullName evidence="2">histidine kinase</fullName>
        <ecNumber evidence="2">2.7.13.3</ecNumber>
    </recommendedName>
</protein>
<dbReference type="PROSITE" id="PS50109">
    <property type="entry name" value="HIS_KIN"/>
    <property type="match status" value="1"/>
</dbReference>